<evidence type="ECO:0000313" key="1">
    <source>
        <dbReference type="EMBL" id="SEH97153.1"/>
    </source>
</evidence>
<accession>A0A1C7PF98</accession>
<dbReference type="AlphaFoldDB" id="A0A1C7PF98"/>
<sequence>MNTIQDTDDLERAYRLRIAQRREHLAAHIDEETLAYLEAEFETNLPCYQTRDPATGHRIAPDPIAAALRDGQREVVLWLRHEIAQYRNNKQPTTEQEE</sequence>
<proteinExistence type="predicted"/>
<dbReference type="KEGG" id="agl:PYTT_2190"/>
<dbReference type="RefSeq" id="WP_067771944.1">
    <property type="nucleotide sequence ID" value="NZ_LIGX01000001.1"/>
</dbReference>
<dbReference type="STRING" id="1679444.PYTT_2190"/>
<evidence type="ECO:0000313" key="2">
    <source>
        <dbReference type="Proteomes" id="UP000176204"/>
    </source>
</evidence>
<protein>
    <submittedName>
        <fullName evidence="1">Uncharacterized protein</fullName>
    </submittedName>
</protein>
<gene>
    <name evidence="1" type="ORF">PYTT_2190</name>
</gene>
<name>A0A1C7PF98_9BACT</name>
<dbReference type="Proteomes" id="UP000176204">
    <property type="component" value="Chromosome I"/>
</dbReference>
<keyword evidence="2" id="KW-1185">Reference proteome</keyword>
<dbReference type="EMBL" id="LT629973">
    <property type="protein sequence ID" value="SEH97153.1"/>
    <property type="molecule type" value="Genomic_DNA"/>
</dbReference>
<organism evidence="1 2">
    <name type="scientific">Akkermansia glycaniphila</name>
    <dbReference type="NCBI Taxonomy" id="1679444"/>
    <lineage>
        <taxon>Bacteria</taxon>
        <taxon>Pseudomonadati</taxon>
        <taxon>Verrucomicrobiota</taxon>
        <taxon>Verrucomicrobiia</taxon>
        <taxon>Verrucomicrobiales</taxon>
        <taxon>Akkermansiaceae</taxon>
        <taxon>Akkermansia</taxon>
    </lineage>
</organism>
<reference evidence="2" key="1">
    <citation type="submission" date="2016-09" db="EMBL/GenBank/DDBJ databases">
        <authorList>
            <person name="Koehorst J."/>
        </authorList>
    </citation>
    <scope>NUCLEOTIDE SEQUENCE [LARGE SCALE GENOMIC DNA]</scope>
</reference>
<dbReference type="OrthoDB" id="9953863at2"/>